<sequence length="164" mass="19224">MANDTAGLWHWQQHPVDASLPNEQAEHAALYLLQIQPRPGPQQPHCETTNIIHRSSRHYPSSSGGETALFTRIGHSSAANIEESLYFRRLITVRLEREERIHDTAQVHPQSHERIAVHYQCRWEQYYLQDFCTIGCEQQSYREPKTQRFTADNVYTETKLVRRQ</sequence>
<organism evidence="1 2">
    <name type="scientific">Zymoseptoria tritici (strain ST99CH_3D7)</name>
    <dbReference type="NCBI Taxonomy" id="1276538"/>
    <lineage>
        <taxon>Eukaryota</taxon>
        <taxon>Fungi</taxon>
        <taxon>Dikarya</taxon>
        <taxon>Ascomycota</taxon>
        <taxon>Pezizomycotina</taxon>
        <taxon>Dothideomycetes</taxon>
        <taxon>Dothideomycetidae</taxon>
        <taxon>Mycosphaerellales</taxon>
        <taxon>Mycosphaerellaceae</taxon>
        <taxon>Zymoseptoria</taxon>
    </lineage>
</organism>
<accession>A0A1X7S7E3</accession>
<reference evidence="1 2" key="1">
    <citation type="submission" date="2016-06" db="EMBL/GenBank/DDBJ databases">
        <authorList>
            <person name="Kjaerup R.B."/>
            <person name="Dalgaard T.S."/>
            <person name="Juul-Madsen H.R."/>
        </authorList>
    </citation>
    <scope>NUCLEOTIDE SEQUENCE [LARGE SCALE GENOMIC DNA]</scope>
</reference>
<name>A0A1X7S7E3_ZYMT9</name>
<dbReference type="Proteomes" id="UP000215127">
    <property type="component" value="Chromosome 12"/>
</dbReference>
<gene>
    <name evidence="1" type="ORF">ZT3D7_G10769</name>
</gene>
<dbReference type="AlphaFoldDB" id="A0A1X7S7E3"/>
<dbReference type="EMBL" id="LT853703">
    <property type="protein sequence ID" value="SMQ55614.1"/>
    <property type="molecule type" value="Genomic_DNA"/>
</dbReference>
<evidence type="ECO:0000313" key="1">
    <source>
        <dbReference type="EMBL" id="SMQ55614.1"/>
    </source>
</evidence>
<keyword evidence="2" id="KW-1185">Reference proteome</keyword>
<evidence type="ECO:0000313" key="2">
    <source>
        <dbReference type="Proteomes" id="UP000215127"/>
    </source>
</evidence>
<proteinExistence type="predicted"/>
<protein>
    <submittedName>
        <fullName evidence="1">Uncharacterized protein</fullName>
    </submittedName>
</protein>